<evidence type="ECO:0000256" key="8">
    <source>
        <dbReference type="SAM" id="Phobius"/>
    </source>
</evidence>
<dbReference type="RefSeq" id="WP_259056392.1">
    <property type="nucleotide sequence ID" value="NZ_JANUCT010000016.1"/>
</dbReference>
<dbReference type="AlphaFoldDB" id="A0AAE3HNS3"/>
<evidence type="ECO:0000313" key="10">
    <source>
        <dbReference type="Proteomes" id="UP001204445"/>
    </source>
</evidence>
<feature type="transmembrane region" description="Helical" evidence="8">
    <location>
        <begin position="260"/>
        <end position="280"/>
    </location>
</feature>
<feature type="transmembrane region" description="Helical" evidence="8">
    <location>
        <begin position="171"/>
        <end position="188"/>
    </location>
</feature>
<evidence type="ECO:0000313" key="9">
    <source>
        <dbReference type="EMBL" id="MCS3904112.1"/>
    </source>
</evidence>
<keyword evidence="10" id="KW-1185">Reference proteome</keyword>
<keyword evidence="4" id="KW-0997">Cell inner membrane</keyword>
<comment type="subcellular location">
    <subcellularLocation>
        <location evidence="1">Cell inner membrane</location>
        <topology evidence="1">Multi-pass membrane protein</topology>
    </subcellularLocation>
</comment>
<gene>
    <name evidence="9" type="ORF">J2T55_002145</name>
</gene>
<dbReference type="PANTHER" id="PTHR30462:SF3">
    <property type="entry name" value="INTERMEMBRANE TRANSPORT PROTEIN PQIA"/>
    <property type="match status" value="1"/>
</dbReference>
<proteinExistence type="inferred from homology"/>
<keyword evidence="7 8" id="KW-0472">Membrane</keyword>
<feature type="transmembrane region" description="Helical" evidence="8">
    <location>
        <begin position="145"/>
        <end position="165"/>
    </location>
</feature>
<comment type="similarity">
    <text evidence="2">Belongs to the PqiA family.</text>
</comment>
<evidence type="ECO:0000256" key="3">
    <source>
        <dbReference type="ARBA" id="ARBA00022475"/>
    </source>
</evidence>
<feature type="transmembrane region" description="Helical" evidence="8">
    <location>
        <begin position="52"/>
        <end position="71"/>
    </location>
</feature>
<evidence type="ECO:0000256" key="2">
    <source>
        <dbReference type="ARBA" id="ARBA00007555"/>
    </source>
</evidence>
<evidence type="ECO:0000256" key="4">
    <source>
        <dbReference type="ARBA" id="ARBA00022519"/>
    </source>
</evidence>
<evidence type="ECO:0000256" key="7">
    <source>
        <dbReference type="ARBA" id="ARBA00023136"/>
    </source>
</evidence>
<dbReference type="GO" id="GO:0005886">
    <property type="term" value="C:plasma membrane"/>
    <property type="evidence" value="ECO:0007669"/>
    <property type="project" value="UniProtKB-SubCell"/>
</dbReference>
<dbReference type="EMBL" id="JANUCT010000016">
    <property type="protein sequence ID" value="MCS3904112.1"/>
    <property type="molecule type" value="Genomic_DNA"/>
</dbReference>
<keyword evidence="3" id="KW-1003">Cell membrane</keyword>
<evidence type="ECO:0000256" key="6">
    <source>
        <dbReference type="ARBA" id="ARBA00022989"/>
    </source>
</evidence>
<protein>
    <submittedName>
        <fullName evidence="9">Paraquat-inducible protein A</fullName>
    </submittedName>
</protein>
<keyword evidence="5 8" id="KW-0812">Transmembrane</keyword>
<feature type="transmembrane region" description="Helical" evidence="8">
    <location>
        <begin position="355"/>
        <end position="381"/>
    </location>
</feature>
<feature type="transmembrane region" description="Helical" evidence="8">
    <location>
        <begin position="98"/>
        <end position="124"/>
    </location>
</feature>
<evidence type="ECO:0000256" key="1">
    <source>
        <dbReference type="ARBA" id="ARBA00004429"/>
    </source>
</evidence>
<name>A0AAE3HNS3_9GAMM</name>
<dbReference type="NCBIfam" id="TIGR00155">
    <property type="entry name" value="pqiA_fam"/>
    <property type="match status" value="1"/>
</dbReference>
<keyword evidence="6 8" id="KW-1133">Transmembrane helix</keyword>
<dbReference type="PANTHER" id="PTHR30462">
    <property type="entry name" value="INTERMEMBRANE TRANSPORT PROTEIN PQIB-RELATED"/>
    <property type="match status" value="1"/>
</dbReference>
<evidence type="ECO:0000256" key="5">
    <source>
        <dbReference type="ARBA" id="ARBA00022692"/>
    </source>
</evidence>
<dbReference type="InterPro" id="IPR007498">
    <property type="entry name" value="PqiA-like"/>
</dbReference>
<dbReference type="InterPro" id="IPR051800">
    <property type="entry name" value="PqiA-PqiB_transport"/>
</dbReference>
<organism evidence="9 10">
    <name type="scientific">Methylohalomonas lacus</name>
    <dbReference type="NCBI Taxonomy" id="398773"/>
    <lineage>
        <taxon>Bacteria</taxon>
        <taxon>Pseudomonadati</taxon>
        <taxon>Pseudomonadota</taxon>
        <taxon>Gammaproteobacteria</taxon>
        <taxon>Methylohalomonadales</taxon>
        <taxon>Methylohalomonadaceae</taxon>
        <taxon>Methylohalomonas</taxon>
    </lineage>
</organism>
<accession>A0AAE3HNS3</accession>
<feature type="transmembrane region" description="Helical" evidence="8">
    <location>
        <begin position="387"/>
        <end position="404"/>
    </location>
</feature>
<comment type="caution">
    <text evidence="9">The sequence shown here is derived from an EMBL/GenBank/DDBJ whole genome shotgun (WGS) entry which is preliminary data.</text>
</comment>
<reference evidence="9" key="1">
    <citation type="submission" date="2022-08" db="EMBL/GenBank/DDBJ databases">
        <title>Genomic Encyclopedia of Type Strains, Phase III (KMG-III): the genomes of soil and plant-associated and newly described type strains.</title>
        <authorList>
            <person name="Whitman W."/>
        </authorList>
    </citation>
    <scope>NUCLEOTIDE SEQUENCE</scope>
    <source>
        <strain evidence="9">HMT 1</strain>
    </source>
</reference>
<feature type="transmembrane region" description="Helical" evidence="8">
    <location>
        <begin position="308"/>
        <end position="334"/>
    </location>
</feature>
<dbReference type="InterPro" id="IPR005219">
    <property type="entry name" value="PqiA-like_proteobact"/>
</dbReference>
<dbReference type="Pfam" id="PF04403">
    <property type="entry name" value="PqiA"/>
    <property type="match status" value="2"/>
</dbReference>
<sequence>MTSVSRRPRRLRVCPECELVVGLPRLRPGEGAECPRCRHTLVRRVPDSVQQVLAYASAALLMLLFALPFTFASFEIQGVQQQIAVAETASMLFYDSELLLALVVVLAILVFPALFLAGVSFIYMKIAFREVNAWHRSLARLVMRLHPWMMADVFLIGVLVSMSKVASMADIAFGPSFWAFCIFVGLLLKTVTSIDSDRLWFALAGEPSLPAHLQAGVNAGEQGITGCELCTFPIPAAGQDKCPRCGEHTRLPATATLERTWALLLTGAVLYVPAMVLPIMNTVSFGATTPQTIIGGILHLAETGSLPIAVIIFVASIVIPIAKLLALGWLCWVARRAQTLKPGIQIRLYRITHFIGRWSMIDVFVVAILAALIQAGVLMSVSPGPGILPFAAVVIITMIAAMQFDARLLWMAEKQSTATAEQG</sequence>
<dbReference type="Proteomes" id="UP001204445">
    <property type="component" value="Unassembled WGS sequence"/>
</dbReference>